<dbReference type="InterPro" id="IPR050228">
    <property type="entry name" value="Carboxylesterase_BioH"/>
</dbReference>
<evidence type="ECO:0000313" key="2">
    <source>
        <dbReference type="EMBL" id="MBG6138297.1"/>
    </source>
</evidence>
<reference evidence="2" key="1">
    <citation type="submission" date="2020-11" db="EMBL/GenBank/DDBJ databases">
        <title>Sequencing the genomes of 1000 actinobacteria strains.</title>
        <authorList>
            <person name="Klenk H.-P."/>
        </authorList>
    </citation>
    <scope>NUCLEOTIDE SEQUENCE</scope>
    <source>
        <strain evidence="2">DSM 45356</strain>
    </source>
</reference>
<dbReference type="EMBL" id="JADOUF010000001">
    <property type="protein sequence ID" value="MBG6138297.1"/>
    <property type="molecule type" value="Genomic_DNA"/>
</dbReference>
<sequence length="252" mass="26840">MAELFRDIAVAAEVPIVVRDHGGEGPDVVLLHGGGRTLEDWRWVVPHLQNAGRRVVAMDLRGHGHSGRAPWTWDGAVADLEAVVDQLGLDRPTVIGHSLGGMLATLWAVRHPECPLAVNVEGFGAPRGPEDFDLPADEAKAACTVVSGFLAGLAADGDPAFARLLGAIGEFDLWGTLRAVRGPVLVVAGERCEHLPEPLAAAMTARRQTIFRVLAALAPELPHLETAFLPTGHDVHLEEPARLVRTILAARA</sequence>
<dbReference type="InterPro" id="IPR029058">
    <property type="entry name" value="AB_hydrolase_fold"/>
</dbReference>
<evidence type="ECO:0000313" key="3">
    <source>
        <dbReference type="Proteomes" id="UP000622552"/>
    </source>
</evidence>
<evidence type="ECO:0000259" key="1">
    <source>
        <dbReference type="Pfam" id="PF00561"/>
    </source>
</evidence>
<proteinExistence type="predicted"/>
<keyword evidence="3" id="KW-1185">Reference proteome</keyword>
<dbReference type="Proteomes" id="UP000622552">
    <property type="component" value="Unassembled WGS sequence"/>
</dbReference>
<accession>A0A8J7KR86</accession>
<organism evidence="2 3">
    <name type="scientific">Longispora fulva</name>
    <dbReference type="NCBI Taxonomy" id="619741"/>
    <lineage>
        <taxon>Bacteria</taxon>
        <taxon>Bacillati</taxon>
        <taxon>Actinomycetota</taxon>
        <taxon>Actinomycetes</taxon>
        <taxon>Micromonosporales</taxon>
        <taxon>Micromonosporaceae</taxon>
        <taxon>Longispora</taxon>
    </lineage>
</organism>
<dbReference type="Gene3D" id="3.40.50.1820">
    <property type="entry name" value="alpha/beta hydrolase"/>
    <property type="match status" value="2"/>
</dbReference>
<dbReference type="RefSeq" id="WP_197005072.1">
    <property type="nucleotide sequence ID" value="NZ_BONS01000017.1"/>
</dbReference>
<comment type="caution">
    <text evidence="2">The sequence shown here is derived from an EMBL/GenBank/DDBJ whole genome shotgun (WGS) entry which is preliminary data.</text>
</comment>
<gene>
    <name evidence="2" type="ORF">IW245_004491</name>
</gene>
<protein>
    <submittedName>
        <fullName evidence="2">Pimeloyl-ACP methyl ester carboxylesterase</fullName>
    </submittedName>
</protein>
<dbReference type="GO" id="GO:0003824">
    <property type="term" value="F:catalytic activity"/>
    <property type="evidence" value="ECO:0007669"/>
    <property type="project" value="UniProtKB-ARBA"/>
</dbReference>
<feature type="domain" description="AB hydrolase-1" evidence="1">
    <location>
        <begin position="28"/>
        <end position="159"/>
    </location>
</feature>
<dbReference type="AlphaFoldDB" id="A0A8J7KR86"/>
<dbReference type="Pfam" id="PF00561">
    <property type="entry name" value="Abhydrolase_1"/>
    <property type="match status" value="1"/>
</dbReference>
<dbReference type="PANTHER" id="PTHR43194:SF2">
    <property type="entry name" value="PEROXISOMAL MEMBRANE PROTEIN LPX1"/>
    <property type="match status" value="1"/>
</dbReference>
<dbReference type="PANTHER" id="PTHR43194">
    <property type="entry name" value="HYDROLASE ALPHA/BETA FOLD FAMILY"/>
    <property type="match status" value="1"/>
</dbReference>
<name>A0A8J7KR86_9ACTN</name>
<dbReference type="InterPro" id="IPR000073">
    <property type="entry name" value="AB_hydrolase_1"/>
</dbReference>
<dbReference type="SUPFAM" id="SSF53474">
    <property type="entry name" value="alpha/beta-Hydrolases"/>
    <property type="match status" value="1"/>
</dbReference>